<accession>A0AAD0WBC3</accession>
<reference evidence="1 4" key="2">
    <citation type="submission" date="2018-08" db="EMBL/GenBank/DDBJ databases">
        <title>Draft genome sequence of Pseudoalteromonas donghaensis HJ51.</title>
        <authorList>
            <person name="Oh J."/>
            <person name="Roh D."/>
        </authorList>
    </citation>
    <scope>NUCLEOTIDE SEQUENCE [LARGE SCALE GENOMIC DNA]</scope>
    <source>
        <strain evidence="1 4">HJ51</strain>
    </source>
</reference>
<gene>
    <name evidence="1" type="ORF">D0907_00385</name>
    <name evidence="2" type="ORF">SAMN04487854_12258</name>
</gene>
<name>A0AAD0WBC3_9GAMM</name>
<sequence>MNQAIQFIDRVEYKAQDKLLVFYAQVSGMMVECVIDTDKYDFADQSGAINYFETHRFDYEELAEQLIEDEQYNSAGQIVLTEVF</sequence>
<protein>
    <submittedName>
        <fullName evidence="1">DUF1488 domain-containing protein</fullName>
    </submittedName>
</protein>
<dbReference type="KEGG" id="pdj:D0907_00385"/>
<dbReference type="AlphaFoldDB" id="A0AAD0WBC3"/>
<dbReference type="Proteomes" id="UP000264605">
    <property type="component" value="Chromosome"/>
</dbReference>
<dbReference type="RefSeq" id="WP_036973646.1">
    <property type="nucleotide sequence ID" value="NZ_CP032090.1"/>
</dbReference>
<keyword evidence="3" id="KW-1185">Reference proteome</keyword>
<reference evidence="2 3" key="1">
    <citation type="submission" date="2016-10" db="EMBL/GenBank/DDBJ databases">
        <authorList>
            <person name="Varghese N."/>
            <person name="Submissions S."/>
        </authorList>
    </citation>
    <scope>NUCLEOTIDE SEQUENCE [LARGE SCALE GENOMIC DNA]</scope>
    <source>
        <strain evidence="2 3">CGMCC 1.8499</strain>
    </source>
</reference>
<dbReference type="EMBL" id="FPAZ01000022">
    <property type="protein sequence ID" value="SFT99174.1"/>
    <property type="molecule type" value="Genomic_DNA"/>
</dbReference>
<dbReference type="EMBL" id="CP032090">
    <property type="protein sequence ID" value="AXV63846.1"/>
    <property type="molecule type" value="Genomic_DNA"/>
</dbReference>
<dbReference type="Gene3D" id="3.30.160.140">
    <property type="entry name" value="Shew3726-like"/>
    <property type="match status" value="1"/>
</dbReference>
<organism evidence="1 4">
    <name type="scientific">Pseudoalteromonas lipolytica</name>
    <dbReference type="NCBI Taxonomy" id="570156"/>
    <lineage>
        <taxon>Bacteria</taxon>
        <taxon>Pseudomonadati</taxon>
        <taxon>Pseudomonadota</taxon>
        <taxon>Gammaproteobacteria</taxon>
        <taxon>Alteromonadales</taxon>
        <taxon>Pseudoalteromonadaceae</taxon>
        <taxon>Pseudoalteromonas</taxon>
    </lineage>
</organism>
<proteinExistence type="predicted"/>
<evidence type="ECO:0000313" key="2">
    <source>
        <dbReference type="EMBL" id="SFT99174.1"/>
    </source>
</evidence>
<dbReference type="GeneID" id="99503896"/>
<evidence type="ECO:0000313" key="1">
    <source>
        <dbReference type="EMBL" id="AXV63846.1"/>
    </source>
</evidence>
<evidence type="ECO:0000313" key="4">
    <source>
        <dbReference type="Proteomes" id="UP000264605"/>
    </source>
</evidence>
<dbReference type="Pfam" id="PF07369">
    <property type="entry name" value="DUF1488"/>
    <property type="match status" value="1"/>
</dbReference>
<dbReference type="InterPro" id="IPR009962">
    <property type="entry name" value="DUF1488"/>
</dbReference>
<dbReference type="SUPFAM" id="SSF160272">
    <property type="entry name" value="Shew3726-like"/>
    <property type="match status" value="1"/>
</dbReference>
<evidence type="ECO:0000313" key="3">
    <source>
        <dbReference type="Proteomes" id="UP000183805"/>
    </source>
</evidence>
<dbReference type="Proteomes" id="UP000183805">
    <property type="component" value="Unassembled WGS sequence"/>
</dbReference>
<dbReference type="InterPro" id="IPR036692">
    <property type="entry name" value="Shew3726-like_sf"/>
</dbReference>